<dbReference type="AlphaFoldDB" id="A0AAD9IYJ1"/>
<organism evidence="1 2">
    <name type="scientific">Paralvinella palmiformis</name>
    <dbReference type="NCBI Taxonomy" id="53620"/>
    <lineage>
        <taxon>Eukaryota</taxon>
        <taxon>Metazoa</taxon>
        <taxon>Spiralia</taxon>
        <taxon>Lophotrochozoa</taxon>
        <taxon>Annelida</taxon>
        <taxon>Polychaeta</taxon>
        <taxon>Sedentaria</taxon>
        <taxon>Canalipalpata</taxon>
        <taxon>Terebellida</taxon>
        <taxon>Terebelliformia</taxon>
        <taxon>Alvinellidae</taxon>
        <taxon>Paralvinella</taxon>
    </lineage>
</organism>
<evidence type="ECO:0000313" key="2">
    <source>
        <dbReference type="Proteomes" id="UP001208570"/>
    </source>
</evidence>
<accession>A0AAD9IYJ1</accession>
<protein>
    <submittedName>
        <fullName evidence="1">Uncharacterized protein</fullName>
    </submittedName>
</protein>
<gene>
    <name evidence="1" type="ORF">LSH36_861g02002</name>
</gene>
<dbReference type="EMBL" id="JAODUP010000861">
    <property type="protein sequence ID" value="KAK2143234.1"/>
    <property type="molecule type" value="Genomic_DNA"/>
</dbReference>
<keyword evidence="2" id="KW-1185">Reference proteome</keyword>
<comment type="caution">
    <text evidence="1">The sequence shown here is derived from an EMBL/GenBank/DDBJ whole genome shotgun (WGS) entry which is preliminary data.</text>
</comment>
<proteinExistence type="predicted"/>
<dbReference type="Proteomes" id="UP001208570">
    <property type="component" value="Unassembled WGS sequence"/>
</dbReference>
<reference evidence="1" key="1">
    <citation type="journal article" date="2023" name="Mol. Biol. Evol.">
        <title>Third-Generation Sequencing Reveals the Adaptive Role of the Epigenome in Three Deep-Sea Polychaetes.</title>
        <authorList>
            <person name="Perez M."/>
            <person name="Aroh O."/>
            <person name="Sun Y."/>
            <person name="Lan Y."/>
            <person name="Juniper S.K."/>
            <person name="Young C.R."/>
            <person name="Angers B."/>
            <person name="Qian P.Y."/>
        </authorList>
    </citation>
    <scope>NUCLEOTIDE SEQUENCE</scope>
    <source>
        <strain evidence="1">P08H-3</strain>
    </source>
</reference>
<name>A0AAD9IYJ1_9ANNE</name>
<sequence length="207" mass="23291">MTAEALCVGDTVCLFSEETFGYVYCMQTSSTRSELALYKNQKRDRPQVPDPQVISFQICIANRYKLNKKHRALKAKSVLDPDDQTLRNKVAQAVVAADAENEDNVAEQHRQQGKKLLYGQIIQVVGSIPAHTCFCCMRFYRESPLSKGTGCRVIHSGQILKQFEVKTGVRQGCLLSPFLFLLAIDGITKIYTKQRRNGIQLTLSTQL</sequence>
<dbReference type="Gene3D" id="2.80.10.50">
    <property type="match status" value="1"/>
</dbReference>
<evidence type="ECO:0000313" key="1">
    <source>
        <dbReference type="EMBL" id="KAK2143234.1"/>
    </source>
</evidence>